<evidence type="ECO:0000313" key="1">
    <source>
        <dbReference type="EMBL" id="CAK0771930.1"/>
    </source>
</evidence>
<proteinExistence type="predicted"/>
<keyword evidence="2" id="KW-1185">Reference proteome</keyword>
<organism evidence="1 2">
    <name type="scientific">Coccomyxa viridis</name>
    <dbReference type="NCBI Taxonomy" id="1274662"/>
    <lineage>
        <taxon>Eukaryota</taxon>
        <taxon>Viridiplantae</taxon>
        <taxon>Chlorophyta</taxon>
        <taxon>core chlorophytes</taxon>
        <taxon>Trebouxiophyceae</taxon>
        <taxon>Trebouxiophyceae incertae sedis</taxon>
        <taxon>Coccomyxaceae</taxon>
        <taxon>Coccomyxa</taxon>
    </lineage>
</organism>
<protein>
    <submittedName>
        <fullName evidence="1">Uncharacterized protein</fullName>
    </submittedName>
</protein>
<evidence type="ECO:0000313" key="2">
    <source>
        <dbReference type="Proteomes" id="UP001314263"/>
    </source>
</evidence>
<sequence>MPTVYAYLLKWGPSSGCSPSPFTKKTFKPTPSVLANLLGSSAAGQAPVALWAATVDTDASSTRGDQVWDTIIVVEYPEGCHADPKAFARHVAQDRLYLKLQSGNSLPGARAGLSKM</sequence>
<name>A0AAV1I002_9CHLO</name>
<dbReference type="Proteomes" id="UP001314263">
    <property type="component" value="Unassembled WGS sequence"/>
</dbReference>
<gene>
    <name evidence="1" type="ORF">CVIRNUC_003911</name>
</gene>
<dbReference type="AlphaFoldDB" id="A0AAV1I002"/>
<comment type="caution">
    <text evidence="1">The sequence shown here is derived from an EMBL/GenBank/DDBJ whole genome shotgun (WGS) entry which is preliminary data.</text>
</comment>
<reference evidence="1 2" key="1">
    <citation type="submission" date="2023-10" db="EMBL/GenBank/DDBJ databases">
        <authorList>
            <person name="Maclean D."/>
            <person name="Macfadyen A."/>
        </authorList>
    </citation>
    <scope>NUCLEOTIDE SEQUENCE [LARGE SCALE GENOMIC DNA]</scope>
</reference>
<dbReference type="EMBL" id="CAUYUE010000005">
    <property type="protein sequence ID" value="CAK0771930.1"/>
    <property type="molecule type" value="Genomic_DNA"/>
</dbReference>
<accession>A0AAV1I002</accession>